<keyword evidence="5 15" id="KW-0963">Cytoplasm</keyword>
<gene>
    <name evidence="15" type="primary">rnc</name>
    <name evidence="18" type="ORF">CQA63_01100</name>
</gene>
<name>A0A3D8I9B6_9HELI</name>
<dbReference type="GO" id="GO:0006364">
    <property type="term" value="P:rRNA processing"/>
    <property type="evidence" value="ECO:0007669"/>
    <property type="project" value="UniProtKB-UniRule"/>
</dbReference>
<dbReference type="GO" id="GO:0010468">
    <property type="term" value="P:regulation of gene expression"/>
    <property type="evidence" value="ECO:0007669"/>
    <property type="project" value="TreeGrafter"/>
</dbReference>
<comment type="subcellular location">
    <subcellularLocation>
        <location evidence="2 15">Cytoplasm</location>
    </subcellularLocation>
</comment>
<dbReference type="EC" id="3.1.26.3" evidence="15"/>
<comment type="cofactor">
    <cofactor evidence="15">
        <name>Mg(2+)</name>
        <dbReference type="ChEBI" id="CHEBI:18420"/>
    </cofactor>
</comment>
<dbReference type="GO" id="GO:0003725">
    <property type="term" value="F:double-stranded RNA binding"/>
    <property type="evidence" value="ECO:0007669"/>
    <property type="project" value="TreeGrafter"/>
</dbReference>
<dbReference type="FunFam" id="3.30.160.20:FF:000003">
    <property type="entry name" value="Ribonuclease 3"/>
    <property type="match status" value="1"/>
</dbReference>
<feature type="binding site" evidence="15">
    <location>
        <position position="119"/>
    </location>
    <ligand>
        <name>Mg(2+)</name>
        <dbReference type="ChEBI" id="CHEBI:18420"/>
    </ligand>
</feature>
<dbReference type="FunFam" id="1.10.1520.10:FF:000001">
    <property type="entry name" value="Ribonuclease 3"/>
    <property type="match status" value="1"/>
</dbReference>
<dbReference type="HAMAP" id="MF_00104">
    <property type="entry name" value="RNase_III"/>
    <property type="match status" value="1"/>
</dbReference>
<proteinExistence type="inferred from homology"/>
<feature type="binding site" evidence="15">
    <location>
        <position position="46"/>
    </location>
    <ligand>
        <name>Mg(2+)</name>
        <dbReference type="ChEBI" id="CHEBI:18420"/>
    </ligand>
</feature>
<evidence type="ECO:0000256" key="14">
    <source>
        <dbReference type="ARBA" id="ARBA00022884"/>
    </source>
</evidence>
<dbReference type="AlphaFoldDB" id="A0A3D8I9B6"/>
<comment type="catalytic activity">
    <reaction evidence="1 15">
        <text>Endonucleolytic cleavage to 5'-phosphomonoester.</text>
        <dbReference type="EC" id="3.1.26.3"/>
    </reaction>
</comment>
<evidence type="ECO:0000256" key="7">
    <source>
        <dbReference type="ARBA" id="ARBA00022664"/>
    </source>
</evidence>
<evidence type="ECO:0000256" key="1">
    <source>
        <dbReference type="ARBA" id="ARBA00000109"/>
    </source>
</evidence>
<dbReference type="PROSITE" id="PS00517">
    <property type="entry name" value="RNASE_3_1"/>
    <property type="match status" value="1"/>
</dbReference>
<evidence type="ECO:0000256" key="8">
    <source>
        <dbReference type="ARBA" id="ARBA00022694"/>
    </source>
</evidence>
<feature type="binding site" evidence="15">
    <location>
        <position position="122"/>
    </location>
    <ligand>
        <name>Mg(2+)</name>
        <dbReference type="ChEBI" id="CHEBI:18420"/>
    </ligand>
</feature>
<comment type="function">
    <text evidence="15">Digests double-stranded RNA. Involved in the processing of primary rRNA transcript to yield the immediate precursors to the large and small rRNAs (23S and 16S). Processes some mRNAs, and tRNAs when they are encoded in the rRNA operon. Processes pre-crRNA and tracrRNA of type II CRISPR loci if present in the organism.</text>
</comment>
<dbReference type="PANTHER" id="PTHR11207">
    <property type="entry name" value="RIBONUCLEASE III"/>
    <property type="match status" value="1"/>
</dbReference>
<dbReference type="EMBL" id="NXLR01000001">
    <property type="protein sequence ID" value="RDU61131.1"/>
    <property type="molecule type" value="Genomic_DNA"/>
</dbReference>
<dbReference type="GO" id="GO:0005737">
    <property type="term" value="C:cytoplasm"/>
    <property type="evidence" value="ECO:0007669"/>
    <property type="project" value="UniProtKB-SubCell"/>
</dbReference>
<dbReference type="Gene3D" id="3.30.160.20">
    <property type="match status" value="1"/>
</dbReference>
<dbReference type="Pfam" id="PF00035">
    <property type="entry name" value="dsrm"/>
    <property type="match status" value="1"/>
</dbReference>
<dbReference type="SUPFAM" id="SSF54768">
    <property type="entry name" value="dsRNA-binding domain-like"/>
    <property type="match status" value="1"/>
</dbReference>
<evidence type="ECO:0000259" key="16">
    <source>
        <dbReference type="PROSITE" id="PS50137"/>
    </source>
</evidence>
<dbReference type="InterPro" id="IPR036389">
    <property type="entry name" value="RNase_III_sf"/>
</dbReference>
<evidence type="ECO:0000256" key="12">
    <source>
        <dbReference type="ARBA" id="ARBA00022801"/>
    </source>
</evidence>
<dbReference type="RefSeq" id="WP_104699131.1">
    <property type="nucleotide sequence ID" value="NZ_FZPP01000003.1"/>
</dbReference>
<keyword evidence="6 15" id="KW-0698">rRNA processing</keyword>
<comment type="subunit">
    <text evidence="4 15">Homodimer.</text>
</comment>
<dbReference type="CDD" id="cd10845">
    <property type="entry name" value="DSRM_RNAse_III_family"/>
    <property type="match status" value="1"/>
</dbReference>
<dbReference type="GO" id="GO:0006397">
    <property type="term" value="P:mRNA processing"/>
    <property type="evidence" value="ECO:0007669"/>
    <property type="project" value="UniProtKB-UniRule"/>
</dbReference>
<dbReference type="GO" id="GO:0019843">
    <property type="term" value="F:rRNA binding"/>
    <property type="evidence" value="ECO:0007669"/>
    <property type="project" value="UniProtKB-KW"/>
</dbReference>
<dbReference type="SMART" id="SM00358">
    <property type="entry name" value="DSRM"/>
    <property type="match status" value="1"/>
</dbReference>
<dbReference type="InterPro" id="IPR014720">
    <property type="entry name" value="dsRBD_dom"/>
</dbReference>
<dbReference type="PROSITE" id="PS50142">
    <property type="entry name" value="RNASE_3_2"/>
    <property type="match status" value="1"/>
</dbReference>
<keyword evidence="7 15" id="KW-0507">mRNA processing</keyword>
<dbReference type="Gene3D" id="1.10.1520.10">
    <property type="entry name" value="Ribonuclease III domain"/>
    <property type="match status" value="1"/>
</dbReference>
<dbReference type="OrthoDB" id="9805026at2"/>
<keyword evidence="8 15" id="KW-0819">tRNA processing</keyword>
<dbReference type="InterPro" id="IPR011907">
    <property type="entry name" value="RNase_III"/>
</dbReference>
<evidence type="ECO:0000256" key="5">
    <source>
        <dbReference type="ARBA" id="ARBA00022490"/>
    </source>
</evidence>
<evidence type="ECO:0000256" key="4">
    <source>
        <dbReference type="ARBA" id="ARBA00011738"/>
    </source>
</evidence>
<keyword evidence="10 15" id="KW-0479">Metal-binding</keyword>
<comment type="similarity">
    <text evidence="3">Belongs to the ribonuclease III family.</text>
</comment>
<evidence type="ECO:0000256" key="3">
    <source>
        <dbReference type="ARBA" id="ARBA00010183"/>
    </source>
</evidence>
<dbReference type="GO" id="GO:0008033">
    <property type="term" value="P:tRNA processing"/>
    <property type="evidence" value="ECO:0007669"/>
    <property type="project" value="UniProtKB-KW"/>
</dbReference>
<dbReference type="CDD" id="cd00593">
    <property type="entry name" value="RIBOc"/>
    <property type="match status" value="1"/>
</dbReference>
<evidence type="ECO:0000256" key="13">
    <source>
        <dbReference type="ARBA" id="ARBA00022842"/>
    </source>
</evidence>
<organism evidence="18 19">
    <name type="scientific">Helicobacter marmotae</name>
    <dbReference type="NCBI Taxonomy" id="152490"/>
    <lineage>
        <taxon>Bacteria</taxon>
        <taxon>Pseudomonadati</taxon>
        <taxon>Campylobacterota</taxon>
        <taxon>Epsilonproteobacteria</taxon>
        <taxon>Campylobacterales</taxon>
        <taxon>Helicobacteraceae</taxon>
        <taxon>Helicobacter</taxon>
    </lineage>
</organism>
<reference evidence="18 19" key="1">
    <citation type="submission" date="2018-04" db="EMBL/GenBank/DDBJ databases">
        <title>Novel Campyloabacter and Helicobacter Species and Strains.</title>
        <authorList>
            <person name="Mannion A.J."/>
            <person name="Shen Z."/>
            <person name="Fox J.G."/>
        </authorList>
    </citation>
    <scope>NUCLEOTIDE SEQUENCE [LARGE SCALE GENOMIC DNA]</scope>
    <source>
        <strain evidence="18 19">MIT 98-6070</strain>
    </source>
</reference>
<feature type="domain" description="RNase III" evidence="17">
    <location>
        <begin position="10"/>
        <end position="133"/>
    </location>
</feature>
<keyword evidence="11 15" id="KW-0255">Endonuclease</keyword>
<dbReference type="GO" id="GO:0042802">
    <property type="term" value="F:identical protein binding"/>
    <property type="evidence" value="ECO:0007669"/>
    <property type="project" value="UniProtKB-ARBA"/>
</dbReference>
<accession>A0A3D8I9B6</accession>
<feature type="active site" evidence="15">
    <location>
        <position position="50"/>
    </location>
</feature>
<evidence type="ECO:0000259" key="17">
    <source>
        <dbReference type="PROSITE" id="PS50142"/>
    </source>
</evidence>
<protein>
    <recommendedName>
        <fullName evidence="15">Ribonuclease 3</fullName>
        <ecNumber evidence="15">3.1.26.3</ecNumber>
    </recommendedName>
    <alternativeName>
        <fullName evidence="15">Ribonuclease III</fullName>
        <shortName evidence="15">RNase III</shortName>
    </alternativeName>
</protein>
<evidence type="ECO:0000256" key="11">
    <source>
        <dbReference type="ARBA" id="ARBA00022759"/>
    </source>
</evidence>
<dbReference type="InterPro" id="IPR000999">
    <property type="entry name" value="RNase_III_dom"/>
</dbReference>
<feature type="active site" evidence="15">
    <location>
        <position position="122"/>
    </location>
</feature>
<evidence type="ECO:0000256" key="10">
    <source>
        <dbReference type="ARBA" id="ARBA00022723"/>
    </source>
</evidence>
<evidence type="ECO:0000256" key="15">
    <source>
        <dbReference type="HAMAP-Rule" id="MF_00104"/>
    </source>
</evidence>
<keyword evidence="14 15" id="KW-0694">RNA-binding</keyword>
<evidence type="ECO:0000256" key="9">
    <source>
        <dbReference type="ARBA" id="ARBA00022722"/>
    </source>
</evidence>
<dbReference type="Pfam" id="PF14622">
    <property type="entry name" value="Ribonucleas_3_3"/>
    <property type="match status" value="1"/>
</dbReference>
<dbReference type="PANTHER" id="PTHR11207:SF0">
    <property type="entry name" value="RIBONUCLEASE 3"/>
    <property type="match status" value="1"/>
</dbReference>
<dbReference type="SMART" id="SM00535">
    <property type="entry name" value="RIBOc"/>
    <property type="match status" value="1"/>
</dbReference>
<sequence length="238" mass="27039">MNNNKLPKDQRLLEDILGYRFKDPALLTQALTHKSCKEQANNERLEFLGDAVLDLLVGEYLYKNLPQAKEGDLSKIRACIVHEEGFVKLAKSIDLGDFLHLSQNEENNNGRQKDSILSNAFEALIGAIYLETQLTHASTIINTMLKAHYGDGAQFSYVFTDYKTALQEFVQSVYKTVPRYHLISTQGPDHDKRFEVSVTILDEEFARAIGTPKRKAEQKAAHIAYEKLQNELGYTKDK</sequence>
<dbReference type="PROSITE" id="PS50137">
    <property type="entry name" value="DS_RBD"/>
    <property type="match status" value="1"/>
</dbReference>
<dbReference type="NCBIfam" id="TIGR02191">
    <property type="entry name" value="RNaseIII"/>
    <property type="match status" value="1"/>
</dbReference>
<feature type="domain" description="DRBM" evidence="16">
    <location>
        <begin position="161"/>
        <end position="230"/>
    </location>
</feature>
<evidence type="ECO:0000313" key="19">
    <source>
        <dbReference type="Proteomes" id="UP000256599"/>
    </source>
</evidence>
<dbReference type="GO" id="GO:0004525">
    <property type="term" value="F:ribonuclease III activity"/>
    <property type="evidence" value="ECO:0007669"/>
    <property type="project" value="UniProtKB-UniRule"/>
</dbReference>
<dbReference type="SUPFAM" id="SSF69065">
    <property type="entry name" value="RNase III domain-like"/>
    <property type="match status" value="1"/>
</dbReference>
<comment type="caution">
    <text evidence="18">The sequence shown here is derived from an EMBL/GenBank/DDBJ whole genome shotgun (WGS) entry which is preliminary data.</text>
</comment>
<keyword evidence="12 15" id="KW-0378">Hydrolase</keyword>
<keyword evidence="13 15" id="KW-0460">Magnesium</keyword>
<dbReference type="GO" id="GO:0046872">
    <property type="term" value="F:metal ion binding"/>
    <property type="evidence" value="ECO:0007669"/>
    <property type="project" value="UniProtKB-KW"/>
</dbReference>
<keyword evidence="19" id="KW-1185">Reference proteome</keyword>
<keyword evidence="15" id="KW-0699">rRNA-binding</keyword>
<keyword evidence="9 15" id="KW-0540">Nuclease</keyword>
<dbReference type="Proteomes" id="UP000256599">
    <property type="component" value="Unassembled WGS sequence"/>
</dbReference>
<evidence type="ECO:0000313" key="18">
    <source>
        <dbReference type="EMBL" id="RDU61131.1"/>
    </source>
</evidence>
<evidence type="ECO:0000256" key="6">
    <source>
        <dbReference type="ARBA" id="ARBA00022552"/>
    </source>
</evidence>
<evidence type="ECO:0000256" key="2">
    <source>
        <dbReference type="ARBA" id="ARBA00004496"/>
    </source>
</evidence>